<gene>
    <name evidence="4" type="ORF">Cme02nite_30300</name>
</gene>
<evidence type="ECO:0000256" key="1">
    <source>
        <dbReference type="SAM" id="MobiDB-lite"/>
    </source>
</evidence>
<dbReference type="Proteomes" id="UP000660339">
    <property type="component" value="Unassembled WGS sequence"/>
</dbReference>
<proteinExistence type="predicted"/>
<evidence type="ECO:0000259" key="2">
    <source>
        <dbReference type="Pfam" id="PF18413"/>
    </source>
</evidence>
<dbReference type="RefSeq" id="WP_166378153.1">
    <property type="nucleotide sequence ID" value="NZ_BAAATT010000007.1"/>
</dbReference>
<reference evidence="4" key="1">
    <citation type="submission" date="2021-01" db="EMBL/GenBank/DDBJ databases">
        <title>Whole genome shotgun sequence of Catellatospora methionotrophica NBRC 14553.</title>
        <authorList>
            <person name="Komaki H."/>
            <person name="Tamura T."/>
        </authorList>
    </citation>
    <scope>NUCLEOTIDE SEQUENCE</scope>
    <source>
        <strain evidence="4">NBRC 14553</strain>
    </source>
</reference>
<evidence type="ECO:0000313" key="5">
    <source>
        <dbReference type="Proteomes" id="UP000660339"/>
    </source>
</evidence>
<sequence length="2313" mass="248116">MQISGRAYFDDGRPAPDVTLRFVSVGFNGRADVLAETQTGGDGAYAVTVERDGPVNLEVRAVTADDGRVSRSERPADGDEPTVRLDPHAADVLRGGVSVADALGGGPGRGGDLADLRRAGQVEEALQLGVADRVRARTIVRQAGEGVETRLTAVRHGLRDRLDGPLNLVVPAALRPLAAEYSRLDADVRPHLGDARLRGAVEDGATNDLTLLSSATSWDARLLALAATADRLSRGTGVEPPALYGMLRAGLPTDPVQLARVGADAVDRALRNAAEAGVVALDEEQIRGAVQAHEAYAGKIRRRLVSAGTVSSWGDVLAATKLPQEQAGVLETLFAEHGRAADVDGFWQAAEQRGLPTDTLRTSARLAHLTLNNADLIGDLQRDVRTPDDLGPALVRDGLYRPERWSERVTALAGQDPERLDALIPPAYDGADTAHRLTAYAADMARKVRLSYPTQVVGDMVATGALRLRHDEVKGDVARVLDTAANRHGFALGRTPVNTFLAEHGGELFAGMGEEQITQTTAQVKTLARLYQVTPDDESMQAMLHAGYGSAFDVTAVSYETFMDTKAHLFADRYVADRIYRKAQQVTTVVYSFLGVVQQAGTEVVLPVASPPAAAVEEAKNELIKQYPTLETLFGSMDFCECDHCRSILGPAAYLVNLLRFLDPAPEVWAKRLADWKTAHGGAPYPYADVPTWKADGEPAPMTPYEVLTQRRPDLPKLPLTCENTNTALPYLDIVNEILEQYTAESTLVGMPVYDTGNATSENLIAEPANQLAKAYTALKAARYPLTLPFDLFLATVREFCGHFDAPLWTLLDTLRPTDALYPAGAEPYGRAAVFLERLGLTPDEQRLLTDPNPLPTWTGLYGYDGTVTQAQALTELSGAVTLSRRLGVSYRELVALVRTGFANPGLHALATLRRLDLDMEDALRYRAAAGHAPFTAEEQAALEAKLGPDGVTWLQGVDLTALGNVLVLADPGTDPGFTNTVLRHLDGSAAQPLDFLLLNLFVRLQRRLRWPIADLDRALLTFLPSTPDPRTPATVGAALRSALLGLAHLDVLATDLKAGKRGRTDLLALWADLDDQRYTELFRSGAAPDADPAFDHPLGDYLSDPTVLLADHLAAVQSALRLTADDIAAILAAATAYTVADAPLTIPVVSVLHRHGLLARLLKLPVADLLTLQGLTGLDPFTPAAAAPVADLADDHVFTRTMAFVDAVRAVKDVGVERLNYLLRHRFDPLGTYRAAAEPPFALLRGLAAEVTRIRAEHALPADPALFTDDVLRARLALVFPPDVTEALFGMWTDTVPLRAVRPVAPPDALDPAAFAALPQVTVVYDPVRQEQQLVHRGVLRDGERAVLLAAVTGPQPAYLAALLDDVQAQGRALFDRHLLRTSVPGVGEAGFLAAADFDVLFAAPPLTAAADRDRRALLAGALLPYLRDRLTRQAVIDAVAADLGADPAFAASLLTTPALLDRPDQPGQALLGAYAGAAGPGLSTDTSGGAVTLSGYVEVPANGPYRFTVAGLPVGTPVSVRFEHLTDALLHTTTSAATPEPSAFTELKAGQPYAITVRAAGAAAPLLLVQGETVPRGPVTQLVSYPRDGVDALHRAHLVLGKATALLGALGIGAAEAAHLLTHPADFGGLDLGELPTRAADDTDVRARALFGQVLRLGAYARLKGELGTDLTPLFAAARRTFPAEVAAADAREATLAGLAAAVGAVTRRDPAAVRAAMDLLGVTAAVGAGDPFGVEAAALADERGLARLWQLLQLAGRFGVSPVALSAWANPEPDAAVAQGIRDTLRARYEPDVWRAVVKPIADRLRQARRDALVAHLLQAMNLDRLESLYEIFLVDPGTEPVVQTSRLRQAISSVQLFIQRCLLNLEPKVSPSAIDAAHFAWMKRYRVSEANLKILVWTPNWLEPEFRDDKTHLFAEMESALTQTDLTNDDAEDALFGYLRGLDEIARLDIRAMYVEQAVDPSDNVVHVVGRTFAAPHKYFYRTLAHRSWTPWVPVTAEIEGDHVAIAKWRDRVHLFWVTFVPEPGKPDTSGLGGSGAATLTLDQLSGLNALLSVNVKLGWTHRFGRDWSPAGSTDVMKVPLGKIVSFDAKDEHVHATTAADGAVWIHLTGRLNTAFRLISRHATPTLKTAAQPPRPPFAELTDSDQGRWDGKGALSSFYVEKITTKSGVVQPACPTKLAILGKISEYTLVTNGTPIGGMPSDVGSLVLPFFVADEHATFYVEPRLTERTIEQGDRLIFTNPLIEPHFELPPLVAHVPVPPGPPQWEVDPRVLYEINPKFDTVTALGATVAYGDTVIGPQGGHFFAGGAL</sequence>
<comment type="caution">
    <text evidence="4">The sequence shown here is derived from an EMBL/GenBank/DDBJ whole genome shotgun (WGS) entry which is preliminary data.</text>
</comment>
<feature type="region of interest" description="Disordered" evidence="1">
    <location>
        <begin position="2131"/>
        <end position="2150"/>
    </location>
</feature>
<keyword evidence="5" id="KW-1185">Reference proteome</keyword>
<dbReference type="InterPro" id="IPR041079">
    <property type="entry name" value="Neuraminidase-like"/>
</dbReference>
<dbReference type="Pfam" id="PF18413">
    <property type="entry name" value="Neuraminidase"/>
    <property type="match status" value="1"/>
</dbReference>
<name>A0A8J3LAN1_9ACTN</name>
<accession>A0A8J3LAN1</accession>
<feature type="domain" description="ABC toxin N-terminal" evidence="3">
    <location>
        <begin position="1806"/>
        <end position="1922"/>
    </location>
</feature>
<dbReference type="EMBL" id="BONJ01000016">
    <property type="protein sequence ID" value="GIG14698.1"/>
    <property type="molecule type" value="Genomic_DNA"/>
</dbReference>
<dbReference type="InterPro" id="IPR046839">
    <property type="entry name" value="ABC_toxin_N"/>
</dbReference>
<evidence type="ECO:0000259" key="3">
    <source>
        <dbReference type="Pfam" id="PF20220"/>
    </source>
</evidence>
<protein>
    <recommendedName>
        <fullName evidence="6">Virulence plasmid A protein</fullName>
    </recommendedName>
</protein>
<evidence type="ECO:0008006" key="6">
    <source>
        <dbReference type="Google" id="ProtNLM"/>
    </source>
</evidence>
<feature type="domain" description="Neuraminidase-like" evidence="2">
    <location>
        <begin position="1952"/>
        <end position="2079"/>
    </location>
</feature>
<evidence type="ECO:0000313" key="4">
    <source>
        <dbReference type="EMBL" id="GIG14698.1"/>
    </source>
</evidence>
<organism evidence="4 5">
    <name type="scientific">Catellatospora methionotrophica</name>
    <dbReference type="NCBI Taxonomy" id="121620"/>
    <lineage>
        <taxon>Bacteria</taxon>
        <taxon>Bacillati</taxon>
        <taxon>Actinomycetota</taxon>
        <taxon>Actinomycetes</taxon>
        <taxon>Micromonosporales</taxon>
        <taxon>Micromonosporaceae</taxon>
        <taxon>Catellatospora</taxon>
    </lineage>
</organism>
<dbReference type="Pfam" id="PF20220">
    <property type="entry name" value="ABC_toxin_N"/>
    <property type="match status" value="1"/>
</dbReference>